<evidence type="ECO:0000256" key="1">
    <source>
        <dbReference type="ARBA" id="ARBA00010211"/>
    </source>
</evidence>
<name>A0A382E1T1_9ZZZZ</name>
<reference evidence="3" key="1">
    <citation type="submission" date="2018-05" db="EMBL/GenBank/DDBJ databases">
        <authorList>
            <person name="Lanie J.A."/>
            <person name="Ng W.-L."/>
            <person name="Kazmierczak K.M."/>
            <person name="Andrzejewski T.M."/>
            <person name="Davidsen T.M."/>
            <person name="Wayne K.J."/>
            <person name="Tettelin H."/>
            <person name="Glass J.I."/>
            <person name="Rusch D."/>
            <person name="Podicherti R."/>
            <person name="Tsui H.-C.T."/>
            <person name="Winkler M.E."/>
        </authorList>
    </citation>
    <scope>NUCLEOTIDE SEQUENCE</scope>
</reference>
<evidence type="ECO:0008006" key="4">
    <source>
        <dbReference type="Google" id="ProtNLM"/>
    </source>
</evidence>
<dbReference type="SUPFAM" id="SSF56529">
    <property type="entry name" value="FAH"/>
    <property type="match status" value="1"/>
</dbReference>
<keyword evidence="2" id="KW-0479">Metal-binding</keyword>
<dbReference type="EMBL" id="UINC01042294">
    <property type="protein sequence ID" value="SVB44726.1"/>
    <property type="molecule type" value="Genomic_DNA"/>
</dbReference>
<dbReference type="Gene3D" id="3.90.850.10">
    <property type="entry name" value="Fumarylacetoacetase-like, C-terminal domain"/>
    <property type="match status" value="1"/>
</dbReference>
<dbReference type="GO" id="GO:0003824">
    <property type="term" value="F:catalytic activity"/>
    <property type="evidence" value="ECO:0007669"/>
    <property type="project" value="InterPro"/>
</dbReference>
<dbReference type="PANTHER" id="PTHR42796:SF7">
    <property type="entry name" value="2-DEHYDRO-3-DEOXY-D-ARABINONATE DEHYDRATASE"/>
    <property type="match status" value="1"/>
</dbReference>
<accession>A0A382E1T1</accession>
<evidence type="ECO:0000313" key="3">
    <source>
        <dbReference type="EMBL" id="SVB44726.1"/>
    </source>
</evidence>
<proteinExistence type="inferred from homology"/>
<evidence type="ECO:0000256" key="2">
    <source>
        <dbReference type="ARBA" id="ARBA00022723"/>
    </source>
</evidence>
<dbReference type="PANTHER" id="PTHR42796">
    <property type="entry name" value="FUMARYLACETOACETATE HYDROLASE DOMAIN-CONTAINING PROTEIN 2A-RELATED"/>
    <property type="match status" value="1"/>
</dbReference>
<feature type="non-terminal residue" evidence="3">
    <location>
        <position position="332"/>
    </location>
</feature>
<dbReference type="InterPro" id="IPR036663">
    <property type="entry name" value="Fumarylacetoacetase_C_sf"/>
</dbReference>
<dbReference type="GO" id="GO:0046872">
    <property type="term" value="F:metal ion binding"/>
    <property type="evidence" value="ECO:0007669"/>
    <property type="project" value="UniProtKB-KW"/>
</dbReference>
<dbReference type="AlphaFoldDB" id="A0A382E1T1"/>
<gene>
    <name evidence="3" type="ORF">METZ01_LOCUS197580</name>
</gene>
<protein>
    <recommendedName>
        <fullName evidence="4">Fumarylacetoacetase-like C-terminal domain-containing protein</fullName>
    </recommendedName>
</protein>
<dbReference type="InterPro" id="IPR051121">
    <property type="entry name" value="FAH"/>
</dbReference>
<organism evidence="3">
    <name type="scientific">marine metagenome</name>
    <dbReference type="NCBI Taxonomy" id="408172"/>
    <lineage>
        <taxon>unclassified sequences</taxon>
        <taxon>metagenomes</taxon>
        <taxon>ecological metagenomes</taxon>
    </lineage>
</organism>
<sequence length="332" mass="35313">VDSGGATLIGRAWVPKGPTNPLEGPSVVAVCGQDVLDLSGTFTTCAELLDSDDPVAEVKEAIQQANILCSHERLFSNSLETKRSCLPRLLSPIDLQCIKACGVTFAESFVERLIDEQSQGDVTQAEHLRDRITKAIGTTLSKIQPGSPKAQAVIKELARAGINSAYVEVALGPDAEVFTKSQVLSSVGFGDEIGIHPSSSWNNPEPEIVLISSPAGKVVGVTLGNDVNLRDIEGRSSLLLGKAKDNNASCALGPFIRLVDSNFTIDDVRSAEVSLKVIGEDGFTLNGQSSMKYISRDILDLVEQTIGVHHQYPDGIALMTGTLFAPTEDRAS</sequence>
<feature type="non-terminal residue" evidence="3">
    <location>
        <position position="1"/>
    </location>
</feature>
<comment type="similarity">
    <text evidence="1">Belongs to the FAH family.</text>
</comment>